<organism evidence="2 3">
    <name type="scientific">Bradyrhizobium sediminis</name>
    <dbReference type="NCBI Taxonomy" id="2840469"/>
    <lineage>
        <taxon>Bacteria</taxon>
        <taxon>Pseudomonadati</taxon>
        <taxon>Pseudomonadota</taxon>
        <taxon>Alphaproteobacteria</taxon>
        <taxon>Hyphomicrobiales</taxon>
        <taxon>Nitrobacteraceae</taxon>
        <taxon>Bradyrhizobium</taxon>
    </lineage>
</organism>
<dbReference type="RefSeq" id="WP_215622923.1">
    <property type="nucleotide sequence ID" value="NZ_CP076134.1"/>
</dbReference>
<accession>A0A975NGT8</accession>
<feature type="compositionally biased region" description="Polar residues" evidence="1">
    <location>
        <begin position="113"/>
        <end position="124"/>
    </location>
</feature>
<dbReference type="EMBL" id="CP076134">
    <property type="protein sequence ID" value="QWG14291.1"/>
    <property type="molecule type" value="Genomic_DNA"/>
</dbReference>
<feature type="region of interest" description="Disordered" evidence="1">
    <location>
        <begin position="84"/>
        <end position="128"/>
    </location>
</feature>
<feature type="region of interest" description="Disordered" evidence="1">
    <location>
        <begin position="1"/>
        <end position="21"/>
    </location>
</feature>
<protein>
    <submittedName>
        <fullName evidence="2">Uncharacterized protein</fullName>
    </submittedName>
</protein>
<evidence type="ECO:0000313" key="3">
    <source>
        <dbReference type="Proteomes" id="UP000680839"/>
    </source>
</evidence>
<name>A0A975NGT8_9BRAD</name>
<sequence>MEDDQKRQDATSRDRSPNELYSLSIDEVADMYEEAGFPRTPRAIQRYCALDKLDCHKAETPTGERYLVAPYSVERHIKYIKEVSRPGATSRDNSRPDATIRPLGNKVQEEPRQATTSPDQTRQVATVREEDSRYVAALERENDFLRGEISVKNTQIHELTERSKETNTLIHRLQSMLAPLLIAPENRNGGEIQ</sequence>
<evidence type="ECO:0000313" key="2">
    <source>
        <dbReference type="EMBL" id="QWG14291.1"/>
    </source>
</evidence>
<gene>
    <name evidence="2" type="ORF">KMZ29_06295</name>
</gene>
<reference evidence="2" key="1">
    <citation type="submission" date="2021-06" db="EMBL/GenBank/DDBJ databases">
        <title>Bradyrhizobium sp. S2-20-1 Genome sequencing.</title>
        <authorList>
            <person name="Jin L."/>
        </authorList>
    </citation>
    <scope>NUCLEOTIDE SEQUENCE</scope>
    <source>
        <strain evidence="2">S2-20-1</strain>
    </source>
</reference>
<proteinExistence type="predicted"/>
<feature type="compositionally biased region" description="Basic and acidic residues" evidence="1">
    <location>
        <begin position="1"/>
        <end position="17"/>
    </location>
</feature>
<dbReference type="AlphaFoldDB" id="A0A975NGT8"/>
<dbReference type="Proteomes" id="UP000680839">
    <property type="component" value="Chromosome"/>
</dbReference>
<evidence type="ECO:0000256" key="1">
    <source>
        <dbReference type="SAM" id="MobiDB-lite"/>
    </source>
</evidence>